<reference evidence="1 2" key="1">
    <citation type="journal article" date="2016" name="Sci. Rep.">
        <title>Evaluation of genetic diversity among strains of the human gut commensal Bifidobacterium adolescentis.</title>
        <authorList>
            <person name="Duranti S."/>
            <person name="Milani C."/>
            <person name="Lugli G.A."/>
            <person name="Mancabelli L."/>
            <person name="Turroni F."/>
            <person name="Ferrario C."/>
            <person name="Mangifesta M."/>
            <person name="Viappiani A."/>
            <person name="Sanchez B."/>
            <person name="Margolles A."/>
            <person name="van Sinderen D."/>
            <person name="Ventura M."/>
        </authorList>
    </citation>
    <scope>NUCLEOTIDE SEQUENCE [LARGE SCALE GENOMIC DNA]</scope>
    <source>
        <strain evidence="1 2">AL46-2</strain>
    </source>
</reference>
<dbReference type="AlphaFoldDB" id="A0A1X2ZS85"/>
<gene>
    <name evidence="1" type="ORF">AL0462_0934</name>
</gene>
<dbReference type="EMBL" id="LNKH01000004">
    <property type="protein sequence ID" value="OSG97214.1"/>
    <property type="molecule type" value="Genomic_DNA"/>
</dbReference>
<organism evidence="1 2">
    <name type="scientific">Bifidobacterium adolescentis</name>
    <dbReference type="NCBI Taxonomy" id="1680"/>
    <lineage>
        <taxon>Bacteria</taxon>
        <taxon>Bacillati</taxon>
        <taxon>Actinomycetota</taxon>
        <taxon>Actinomycetes</taxon>
        <taxon>Bifidobacteriales</taxon>
        <taxon>Bifidobacteriaceae</taxon>
        <taxon>Bifidobacterium</taxon>
    </lineage>
</organism>
<name>A0A1X2ZS85_BIFAD</name>
<proteinExistence type="predicted"/>
<sequence>MKHTSHDSYVDVRLNELDETPAGLLCQCAERTSVVLVSASVEVDSIKNFPLGTDDYLQIQLGDGINRETGISRAAGLKATQASNELSRTRYAVHCRSLTGVGDNDITTMDSVQFWSVVFSDPENIRYVCNDGEINSPGNAYCKNRLRNRLIAFREFLNSGSDAGLMLVAGFGNDHRLQELMSKVAKEVKPNDERFWNCAKKVSAGSWDRSFSEIERKSHDGPVFIITSYPTAGQGKNIQLRKPDNMRGYVHVEGGDERRRDIDFTYLELPTYVLEIKPDIPADKQLKSLMEVSELREKGEISNDDFLQYMAVLTGSTSKLQNCYTQTPSVKAWVSRIIYQAVGRTTRSAWRRKNTHIVLDPALLEAADPNAFEDVPLTYEGEEMFSFLKRNSIA</sequence>
<evidence type="ECO:0000313" key="2">
    <source>
        <dbReference type="Proteomes" id="UP000193905"/>
    </source>
</evidence>
<evidence type="ECO:0000313" key="1">
    <source>
        <dbReference type="EMBL" id="OSG97214.1"/>
    </source>
</evidence>
<protein>
    <submittedName>
        <fullName evidence="1">Uncharacterized protein</fullName>
    </submittedName>
</protein>
<dbReference type="Proteomes" id="UP000193905">
    <property type="component" value="Unassembled WGS sequence"/>
</dbReference>
<accession>A0A1X2ZS85</accession>
<comment type="caution">
    <text evidence="1">The sequence shown here is derived from an EMBL/GenBank/DDBJ whole genome shotgun (WGS) entry which is preliminary data.</text>
</comment>